<dbReference type="Proteomes" id="UP001157502">
    <property type="component" value="Chromosome 27"/>
</dbReference>
<evidence type="ECO:0000313" key="2">
    <source>
        <dbReference type="Proteomes" id="UP001157502"/>
    </source>
</evidence>
<organism evidence="1 2">
    <name type="scientific">Dallia pectoralis</name>
    <name type="common">Alaska blackfish</name>
    <dbReference type="NCBI Taxonomy" id="75939"/>
    <lineage>
        <taxon>Eukaryota</taxon>
        <taxon>Metazoa</taxon>
        <taxon>Chordata</taxon>
        <taxon>Craniata</taxon>
        <taxon>Vertebrata</taxon>
        <taxon>Euteleostomi</taxon>
        <taxon>Actinopterygii</taxon>
        <taxon>Neopterygii</taxon>
        <taxon>Teleostei</taxon>
        <taxon>Protacanthopterygii</taxon>
        <taxon>Esociformes</taxon>
        <taxon>Umbridae</taxon>
        <taxon>Dallia</taxon>
    </lineage>
</organism>
<proteinExistence type="predicted"/>
<protein>
    <submittedName>
        <fullName evidence="1">Uncharacterized protein</fullName>
    </submittedName>
</protein>
<sequence length="71" mass="8134">MRNIEENKMLPKEKSAQNMCMERKTGVDGWPLYRCLKAHKRWSSLEVGERNACAGSPKGIPMWTVKECGVH</sequence>
<keyword evidence="2" id="KW-1185">Reference proteome</keyword>
<comment type="caution">
    <text evidence="1">The sequence shown here is derived from an EMBL/GenBank/DDBJ whole genome shotgun (WGS) entry which is preliminary data.</text>
</comment>
<accession>A0ACC2FIP5</accession>
<gene>
    <name evidence="1" type="ORF">DPEC_G00295210</name>
</gene>
<dbReference type="EMBL" id="CM055754">
    <property type="protein sequence ID" value="KAJ7991234.1"/>
    <property type="molecule type" value="Genomic_DNA"/>
</dbReference>
<reference evidence="1" key="1">
    <citation type="submission" date="2021-05" db="EMBL/GenBank/DDBJ databases">
        <authorList>
            <person name="Pan Q."/>
            <person name="Jouanno E."/>
            <person name="Zahm M."/>
            <person name="Klopp C."/>
            <person name="Cabau C."/>
            <person name="Louis A."/>
            <person name="Berthelot C."/>
            <person name="Parey E."/>
            <person name="Roest Crollius H."/>
            <person name="Montfort J."/>
            <person name="Robinson-Rechavi M."/>
            <person name="Bouchez O."/>
            <person name="Lampietro C."/>
            <person name="Lopez Roques C."/>
            <person name="Donnadieu C."/>
            <person name="Postlethwait J."/>
            <person name="Bobe J."/>
            <person name="Dillon D."/>
            <person name="Chandos A."/>
            <person name="von Hippel F."/>
            <person name="Guiguen Y."/>
        </authorList>
    </citation>
    <scope>NUCLEOTIDE SEQUENCE</scope>
    <source>
        <strain evidence="1">YG-Jan2019</strain>
    </source>
</reference>
<evidence type="ECO:0000313" key="1">
    <source>
        <dbReference type="EMBL" id="KAJ7991234.1"/>
    </source>
</evidence>
<name>A0ACC2FIP5_DALPE</name>